<dbReference type="PANTHER" id="PTHR30290">
    <property type="entry name" value="PERIPLASMIC BINDING COMPONENT OF ABC TRANSPORTER"/>
    <property type="match status" value="1"/>
</dbReference>
<dbReference type="InterPro" id="IPR039424">
    <property type="entry name" value="SBP_5"/>
</dbReference>
<dbReference type="PANTHER" id="PTHR30290:SF10">
    <property type="entry name" value="PERIPLASMIC OLIGOPEPTIDE-BINDING PROTEIN-RELATED"/>
    <property type="match status" value="1"/>
</dbReference>
<dbReference type="GO" id="GO:0015833">
    <property type="term" value="P:peptide transport"/>
    <property type="evidence" value="ECO:0007669"/>
    <property type="project" value="TreeGrafter"/>
</dbReference>
<evidence type="ECO:0000256" key="4">
    <source>
        <dbReference type="ARBA" id="ARBA00022729"/>
    </source>
</evidence>
<dbReference type="Gene3D" id="3.90.76.10">
    <property type="entry name" value="Dipeptide-binding Protein, Domain 1"/>
    <property type="match status" value="1"/>
</dbReference>
<dbReference type="AlphaFoldDB" id="M7N3X6"/>
<proteinExistence type="inferred from homology"/>
<name>M7N3X6_9BACT</name>
<dbReference type="STRING" id="1279009.ADICEAN_02939"/>
<dbReference type="PIRSF" id="PIRSF002741">
    <property type="entry name" value="MppA"/>
    <property type="match status" value="1"/>
</dbReference>
<dbReference type="GO" id="GO:1904680">
    <property type="term" value="F:peptide transmembrane transporter activity"/>
    <property type="evidence" value="ECO:0007669"/>
    <property type="project" value="TreeGrafter"/>
</dbReference>
<dbReference type="CDD" id="cd00995">
    <property type="entry name" value="PBP2_NikA_DppA_OppA_like"/>
    <property type="match status" value="1"/>
</dbReference>
<evidence type="ECO:0000256" key="2">
    <source>
        <dbReference type="ARBA" id="ARBA00005695"/>
    </source>
</evidence>
<dbReference type="PROSITE" id="PS51257">
    <property type="entry name" value="PROKAR_LIPOPROTEIN"/>
    <property type="match status" value="1"/>
</dbReference>
<dbReference type="Gene3D" id="3.40.190.10">
    <property type="entry name" value="Periplasmic binding protein-like II"/>
    <property type="match status" value="1"/>
</dbReference>
<accession>M7N3X6</accession>
<sequence>MLRQFGTYLLAAAALLVSCTAADTTMEQENKKVFRYNQAEGLSSLDPAFARNQANVWAATNLYNGLFRLNEDLYPEKDLAESWEVSEDGTTYTFVLRRGVYFHDSEIFPNGKGREVTAHDFVYSFKRILDPATASTGAWIFADKVIKNAQGTGYADNWIEATEDYKLVLRLNKPFAPLMEIFTMPYTYVVPKEAVEKWGKDFRKHAVGTGPFKLKTWDEGNSLVMVKNENYFKKDGNGKPLPYLDAVLVSFIQDRNQELLNFQQGKLDFMSGIQATSVDLVLDKNGEVRDELKGRFVVQKVPYLNTEYIGFSLDEKTYKEKNHPVLDKRFRKAMNYAINREELIKYVYNNLGTPGTGGIIPPAIKYFKDKGVKGYGYDPAKAESLLKEAGYPGGKGLPTIKLYTTVQSKQMVEYLQKQWAAVGIPVEIEINMTPTHQELIDNSKVNFFRSSWLADYPDAESYLALFYSQHFSPSGPNKTHFQNRNYDSLYVKARFESEGFNRLDLYHKMDEIIVEEAPVVVLFYDEVLRLTQNNVTGLEPNAMNILDLEKADFMQGGVIQN</sequence>
<comment type="similarity">
    <text evidence="2">Belongs to the bacterial solute-binding protein 5 family.</text>
</comment>
<feature type="chain" id="PRO_5004081864" evidence="5">
    <location>
        <begin position="22"/>
        <end position="561"/>
    </location>
</feature>
<evidence type="ECO:0000256" key="3">
    <source>
        <dbReference type="ARBA" id="ARBA00022448"/>
    </source>
</evidence>
<dbReference type="GO" id="GO:0030288">
    <property type="term" value="C:outer membrane-bounded periplasmic space"/>
    <property type="evidence" value="ECO:0007669"/>
    <property type="project" value="UniProtKB-ARBA"/>
</dbReference>
<dbReference type="EMBL" id="AODQ01000082">
    <property type="protein sequence ID" value="EMR01916.1"/>
    <property type="molecule type" value="Genomic_DNA"/>
</dbReference>
<dbReference type="GO" id="GO:0043190">
    <property type="term" value="C:ATP-binding cassette (ABC) transporter complex"/>
    <property type="evidence" value="ECO:0007669"/>
    <property type="project" value="InterPro"/>
</dbReference>
<dbReference type="PATRIC" id="fig|1279009.4.peg.2980"/>
<keyword evidence="3" id="KW-0813">Transport</keyword>
<dbReference type="OrthoDB" id="9772924at2"/>
<reference evidence="7 8" key="1">
    <citation type="journal article" date="2013" name="Genome Announc.">
        <title>Draft Genome Sequence of Cesiribacter andamanensis Strain AMV16T, Isolated from a Soil Sample from a Mud Volcano in the Andaman Islands, India.</title>
        <authorList>
            <person name="Shivaji S."/>
            <person name="Ara S."/>
            <person name="Begum Z."/>
            <person name="Srinivas T.N."/>
            <person name="Singh A."/>
            <person name="Kumar Pinnaka A."/>
        </authorList>
    </citation>
    <scope>NUCLEOTIDE SEQUENCE [LARGE SCALE GENOMIC DNA]</scope>
    <source>
        <strain evidence="7 8">AMV16</strain>
    </source>
</reference>
<dbReference type="InterPro" id="IPR000914">
    <property type="entry name" value="SBP_5_dom"/>
</dbReference>
<feature type="domain" description="Solute-binding protein family 5" evidence="6">
    <location>
        <begin position="76"/>
        <end position="469"/>
    </location>
</feature>
<feature type="signal peptide" evidence="5">
    <location>
        <begin position="1"/>
        <end position="21"/>
    </location>
</feature>
<protein>
    <submittedName>
        <fullName evidence="7">Glutathione-binding protein gsiB</fullName>
    </submittedName>
</protein>
<gene>
    <name evidence="7" type="primary">gsiB</name>
    <name evidence="7" type="ORF">ADICEAN_02939</name>
</gene>
<evidence type="ECO:0000259" key="6">
    <source>
        <dbReference type="Pfam" id="PF00496"/>
    </source>
</evidence>
<comment type="caution">
    <text evidence="7">The sequence shown here is derived from an EMBL/GenBank/DDBJ whole genome shotgun (WGS) entry which is preliminary data.</text>
</comment>
<evidence type="ECO:0000313" key="7">
    <source>
        <dbReference type="EMBL" id="EMR01916.1"/>
    </source>
</evidence>
<dbReference type="Gene3D" id="3.10.105.10">
    <property type="entry name" value="Dipeptide-binding Protein, Domain 3"/>
    <property type="match status" value="1"/>
</dbReference>
<dbReference type="Proteomes" id="UP000011910">
    <property type="component" value="Unassembled WGS sequence"/>
</dbReference>
<dbReference type="Pfam" id="PF00496">
    <property type="entry name" value="SBP_bac_5"/>
    <property type="match status" value="1"/>
</dbReference>
<dbReference type="InterPro" id="IPR030678">
    <property type="entry name" value="Peptide/Ni-bd"/>
</dbReference>
<evidence type="ECO:0000256" key="5">
    <source>
        <dbReference type="SAM" id="SignalP"/>
    </source>
</evidence>
<keyword evidence="4 5" id="KW-0732">Signal</keyword>
<comment type="subcellular location">
    <subcellularLocation>
        <location evidence="1">Cell envelope</location>
    </subcellularLocation>
</comment>
<keyword evidence="8" id="KW-1185">Reference proteome</keyword>
<dbReference type="eggNOG" id="COG4166">
    <property type="taxonomic scope" value="Bacteria"/>
</dbReference>
<organism evidence="7 8">
    <name type="scientific">Cesiribacter andamanensis AMV16</name>
    <dbReference type="NCBI Taxonomy" id="1279009"/>
    <lineage>
        <taxon>Bacteria</taxon>
        <taxon>Pseudomonadati</taxon>
        <taxon>Bacteroidota</taxon>
        <taxon>Cytophagia</taxon>
        <taxon>Cytophagales</taxon>
        <taxon>Cesiribacteraceae</taxon>
        <taxon>Cesiribacter</taxon>
    </lineage>
</organism>
<dbReference type="SUPFAM" id="SSF53850">
    <property type="entry name" value="Periplasmic binding protein-like II"/>
    <property type="match status" value="1"/>
</dbReference>
<evidence type="ECO:0000313" key="8">
    <source>
        <dbReference type="Proteomes" id="UP000011910"/>
    </source>
</evidence>
<evidence type="ECO:0000256" key="1">
    <source>
        <dbReference type="ARBA" id="ARBA00004196"/>
    </source>
</evidence>